<accession>A0ABP4C708</accession>
<dbReference type="EMBL" id="BAAAHH010000025">
    <property type="protein sequence ID" value="GAA0960995.1"/>
    <property type="molecule type" value="Genomic_DNA"/>
</dbReference>
<dbReference type="GO" id="GO:0016787">
    <property type="term" value="F:hydrolase activity"/>
    <property type="evidence" value="ECO:0007669"/>
    <property type="project" value="UniProtKB-KW"/>
</dbReference>
<gene>
    <name evidence="2" type="ORF">GCM10009550_52930</name>
</gene>
<sequence length="381" mass="40258">MVIDGDLLRSTVGAHVAAGAVPGAVVAVASGGETQVAAVGEIRGDAVVRLSSMTKPLLAALTLTLVEDGVLATDDGIERWIPELADRRVLRRPDAALDDTVPAERPITVDDLLTMRMGFGLYFDGPCPVLAEAASLGLGIGPPDPASPLTPDEWIARFARLPLMYQPGTEWAYDLAFGVLGVLLSRAARQPLDVLLRDRLLQPLGMADTGFAVPAHAGDRLIPCLTRDEQDRLVTFDGTDDSRWNAAPAFPDARGGLVSTAADYLRFARMLLAGGRADDGTRLLSPASVATMTTDHLGSPPRSPTVRALLQDSGWGYGLEVASHHGSGAPIRRYGWAGGLGTLWYSFPDHDAAAVLLTQCLPPPAPLFDAFLSALHHALDA</sequence>
<dbReference type="PANTHER" id="PTHR43283:SF3">
    <property type="entry name" value="BETA-LACTAMASE FAMILY PROTEIN (AFU_ORTHOLOGUE AFUA_5G07500)"/>
    <property type="match status" value="1"/>
</dbReference>
<dbReference type="InterPro" id="IPR050789">
    <property type="entry name" value="Diverse_Enzym_Activities"/>
</dbReference>
<dbReference type="PANTHER" id="PTHR43283">
    <property type="entry name" value="BETA-LACTAMASE-RELATED"/>
    <property type="match status" value="1"/>
</dbReference>
<comment type="caution">
    <text evidence="2">The sequence shown here is derived from an EMBL/GenBank/DDBJ whole genome shotgun (WGS) entry which is preliminary data.</text>
</comment>
<dbReference type="Proteomes" id="UP001500665">
    <property type="component" value="Unassembled WGS sequence"/>
</dbReference>
<protein>
    <submittedName>
        <fullName evidence="2">Serine hydrolase</fullName>
    </submittedName>
</protein>
<evidence type="ECO:0000313" key="3">
    <source>
        <dbReference type="Proteomes" id="UP001500665"/>
    </source>
</evidence>
<dbReference type="InterPro" id="IPR001466">
    <property type="entry name" value="Beta-lactam-related"/>
</dbReference>
<reference evidence="3" key="1">
    <citation type="journal article" date="2019" name="Int. J. Syst. Evol. Microbiol.">
        <title>The Global Catalogue of Microorganisms (GCM) 10K type strain sequencing project: providing services to taxonomists for standard genome sequencing and annotation.</title>
        <authorList>
            <consortium name="The Broad Institute Genomics Platform"/>
            <consortium name="The Broad Institute Genome Sequencing Center for Infectious Disease"/>
            <person name="Wu L."/>
            <person name="Ma J."/>
        </authorList>
    </citation>
    <scope>NUCLEOTIDE SEQUENCE [LARGE SCALE GENOMIC DNA]</scope>
    <source>
        <strain evidence="3">JCM 10696</strain>
    </source>
</reference>
<dbReference type="Pfam" id="PF00144">
    <property type="entry name" value="Beta-lactamase"/>
    <property type="match status" value="1"/>
</dbReference>
<evidence type="ECO:0000259" key="1">
    <source>
        <dbReference type="Pfam" id="PF00144"/>
    </source>
</evidence>
<evidence type="ECO:0000313" key="2">
    <source>
        <dbReference type="EMBL" id="GAA0960995.1"/>
    </source>
</evidence>
<name>A0ABP4C708_9ACTN</name>
<organism evidence="2 3">
    <name type="scientific">Actinocorallia libanotica</name>
    <dbReference type="NCBI Taxonomy" id="46162"/>
    <lineage>
        <taxon>Bacteria</taxon>
        <taxon>Bacillati</taxon>
        <taxon>Actinomycetota</taxon>
        <taxon>Actinomycetes</taxon>
        <taxon>Streptosporangiales</taxon>
        <taxon>Thermomonosporaceae</taxon>
        <taxon>Actinocorallia</taxon>
    </lineage>
</organism>
<dbReference type="SUPFAM" id="SSF56601">
    <property type="entry name" value="beta-lactamase/transpeptidase-like"/>
    <property type="match status" value="1"/>
</dbReference>
<dbReference type="Gene3D" id="3.40.710.10">
    <property type="entry name" value="DD-peptidase/beta-lactamase superfamily"/>
    <property type="match status" value="1"/>
</dbReference>
<keyword evidence="3" id="KW-1185">Reference proteome</keyword>
<keyword evidence="2" id="KW-0378">Hydrolase</keyword>
<proteinExistence type="predicted"/>
<feature type="domain" description="Beta-lactamase-related" evidence="1">
    <location>
        <begin position="9"/>
        <end position="368"/>
    </location>
</feature>
<dbReference type="InterPro" id="IPR012338">
    <property type="entry name" value="Beta-lactam/transpept-like"/>
</dbReference>
<dbReference type="RefSeq" id="WP_344243669.1">
    <property type="nucleotide sequence ID" value="NZ_BAAAHH010000025.1"/>
</dbReference>